<evidence type="ECO:0000256" key="1">
    <source>
        <dbReference type="SAM" id="MobiDB-lite"/>
    </source>
</evidence>
<proteinExistence type="predicted"/>
<keyword evidence="3" id="KW-1185">Reference proteome</keyword>
<feature type="compositionally biased region" description="Basic residues" evidence="1">
    <location>
        <begin position="1"/>
        <end position="12"/>
    </location>
</feature>
<name>A0A7J9D6Z4_GOSGO</name>
<evidence type="ECO:0000313" key="3">
    <source>
        <dbReference type="Proteomes" id="UP000593579"/>
    </source>
</evidence>
<comment type="caution">
    <text evidence="2">The sequence shown here is derived from an EMBL/GenBank/DDBJ whole genome shotgun (WGS) entry which is preliminary data.</text>
</comment>
<reference evidence="2 3" key="1">
    <citation type="journal article" date="2019" name="Genome Biol. Evol.">
        <title>Insights into the evolution of the New World diploid cottons (Gossypium, subgenus Houzingenia) based on genome sequencing.</title>
        <authorList>
            <person name="Grover C.E."/>
            <person name="Arick M.A. 2nd"/>
            <person name="Thrash A."/>
            <person name="Conover J.L."/>
            <person name="Sanders W.S."/>
            <person name="Peterson D.G."/>
            <person name="Frelichowski J.E."/>
            <person name="Scheffler J.A."/>
            <person name="Scheffler B.E."/>
            <person name="Wendel J.F."/>
        </authorList>
    </citation>
    <scope>NUCLEOTIDE SEQUENCE [LARGE SCALE GENOMIC DNA]</scope>
    <source>
        <strain evidence="2">5</strain>
        <tissue evidence="2">Leaf</tissue>
    </source>
</reference>
<accession>A0A7J9D6Z4</accession>
<dbReference type="EMBL" id="JABEZY010274313">
    <property type="protein sequence ID" value="MBA0756344.1"/>
    <property type="molecule type" value="Genomic_DNA"/>
</dbReference>
<feature type="compositionally biased region" description="Basic and acidic residues" evidence="1">
    <location>
        <begin position="13"/>
        <end position="26"/>
    </location>
</feature>
<gene>
    <name evidence="2" type="ORF">Gogos_020913</name>
</gene>
<evidence type="ECO:0000313" key="2">
    <source>
        <dbReference type="EMBL" id="MBA0756344.1"/>
    </source>
</evidence>
<sequence>MIKQGIKWRRTNRVRDEKNASKRHKEEIRQEILSITDEMSKDEGPIFEGEDEPIWKFTPDEYHKWKGNDQTRNTMAKEKCTRAECETRKMLRKDKEEIRQEILSITDEKWKDESPSLKARMSQYGNSPPMVSTWIKSKLLIARFILASSCRMGLSSVVFWTKDKLLGKIFERKEIKVNWEIRPVWDDIVVMGRLFPFTRYCGNDTKALYRTCNEAAKVLSTC</sequence>
<dbReference type="OrthoDB" id="999586at2759"/>
<feature type="region of interest" description="Disordered" evidence="1">
    <location>
        <begin position="1"/>
        <end position="26"/>
    </location>
</feature>
<protein>
    <submittedName>
        <fullName evidence="2">Uncharacterized protein</fullName>
    </submittedName>
</protein>
<organism evidence="2 3">
    <name type="scientific">Gossypium gossypioides</name>
    <name type="common">Mexican cotton</name>
    <name type="synonym">Selera gossypioides</name>
    <dbReference type="NCBI Taxonomy" id="34282"/>
    <lineage>
        <taxon>Eukaryota</taxon>
        <taxon>Viridiplantae</taxon>
        <taxon>Streptophyta</taxon>
        <taxon>Embryophyta</taxon>
        <taxon>Tracheophyta</taxon>
        <taxon>Spermatophyta</taxon>
        <taxon>Magnoliopsida</taxon>
        <taxon>eudicotyledons</taxon>
        <taxon>Gunneridae</taxon>
        <taxon>Pentapetalae</taxon>
        <taxon>rosids</taxon>
        <taxon>malvids</taxon>
        <taxon>Malvales</taxon>
        <taxon>Malvaceae</taxon>
        <taxon>Malvoideae</taxon>
        <taxon>Gossypium</taxon>
    </lineage>
</organism>
<dbReference type="AlphaFoldDB" id="A0A7J9D6Z4"/>
<dbReference type="Proteomes" id="UP000593579">
    <property type="component" value="Unassembled WGS sequence"/>
</dbReference>